<name>V9E694_PHYNI</name>
<gene>
    <name evidence="1" type="ORF">F443_19362</name>
</gene>
<evidence type="ECO:0000313" key="2">
    <source>
        <dbReference type="Proteomes" id="UP000018721"/>
    </source>
</evidence>
<proteinExistence type="predicted"/>
<protein>
    <submittedName>
        <fullName evidence="1">Uncharacterized protein</fullName>
    </submittedName>
</protein>
<reference evidence="1 2" key="1">
    <citation type="submission" date="2013-11" db="EMBL/GenBank/DDBJ databases">
        <title>The Genome Sequence of Phytophthora parasitica P1569.</title>
        <authorList>
            <consortium name="The Broad Institute Genomics Platform"/>
            <person name="Russ C."/>
            <person name="Tyler B."/>
            <person name="Panabieres F."/>
            <person name="Shan W."/>
            <person name="Tripathy S."/>
            <person name="Grunwald N."/>
            <person name="Machado M."/>
            <person name="Johnson C.S."/>
            <person name="Arredondo F."/>
            <person name="Hong C."/>
            <person name="Coffey M."/>
            <person name="Young S.K."/>
            <person name="Zeng Q."/>
            <person name="Gargeya S."/>
            <person name="Fitzgerald M."/>
            <person name="Abouelleil A."/>
            <person name="Alvarado L."/>
            <person name="Chapman S.B."/>
            <person name="Gainer-Dewar J."/>
            <person name="Goldberg J."/>
            <person name="Griggs A."/>
            <person name="Gujja S."/>
            <person name="Hansen M."/>
            <person name="Howarth C."/>
            <person name="Imamovic A."/>
            <person name="Ireland A."/>
            <person name="Larimer J."/>
            <person name="McCowan C."/>
            <person name="Murphy C."/>
            <person name="Pearson M."/>
            <person name="Poon T.W."/>
            <person name="Priest M."/>
            <person name="Roberts A."/>
            <person name="Saif S."/>
            <person name="Shea T."/>
            <person name="Sykes S."/>
            <person name="Wortman J."/>
            <person name="Nusbaum C."/>
            <person name="Birren B."/>
        </authorList>
    </citation>
    <scope>NUCLEOTIDE SEQUENCE [LARGE SCALE GENOMIC DNA]</scope>
    <source>
        <strain evidence="1 2">P1569</strain>
    </source>
</reference>
<evidence type="ECO:0000313" key="1">
    <source>
        <dbReference type="EMBL" id="ETI34058.1"/>
    </source>
</evidence>
<dbReference type="Proteomes" id="UP000018721">
    <property type="component" value="Unassembled WGS sequence"/>
</dbReference>
<sequence>MLREMHRKLQESRNDTEDGKTDLLWGSIVLAFFFFDRSSELRGPVARDSSTGGTTHCIKAVDVILRNRHGVIIEPGSVAAHSAEILYRSHKGDQPLVPSNRSGDVFTRTSALAAWRQTPRPIPNLGERYLDDQEIRSGHTNQTSGTNPRIGSKQLCVSFDANRWCLCTTRGREKGNSHSTYGKMGKLVLLGVHQTPTRHAS</sequence>
<comment type="caution">
    <text evidence="1">The sequence shown here is derived from an EMBL/GenBank/DDBJ whole genome shotgun (WGS) entry which is preliminary data.</text>
</comment>
<organism evidence="1 2">
    <name type="scientific">Phytophthora nicotianae P1569</name>
    <dbReference type="NCBI Taxonomy" id="1317065"/>
    <lineage>
        <taxon>Eukaryota</taxon>
        <taxon>Sar</taxon>
        <taxon>Stramenopiles</taxon>
        <taxon>Oomycota</taxon>
        <taxon>Peronosporomycetes</taxon>
        <taxon>Peronosporales</taxon>
        <taxon>Peronosporaceae</taxon>
        <taxon>Phytophthora</taxon>
    </lineage>
</organism>
<keyword evidence="2" id="KW-1185">Reference proteome</keyword>
<dbReference type="AlphaFoldDB" id="V9E694"/>
<accession>V9E694</accession>
<dbReference type="HOGENOM" id="CLU_1362757_0_0_1"/>
<dbReference type="EMBL" id="ANIZ01003357">
    <property type="protein sequence ID" value="ETI34058.1"/>
    <property type="molecule type" value="Genomic_DNA"/>
</dbReference>